<accession>A0A392VRX7</accession>
<organism evidence="1 2">
    <name type="scientific">Trifolium medium</name>
    <dbReference type="NCBI Taxonomy" id="97028"/>
    <lineage>
        <taxon>Eukaryota</taxon>
        <taxon>Viridiplantae</taxon>
        <taxon>Streptophyta</taxon>
        <taxon>Embryophyta</taxon>
        <taxon>Tracheophyta</taxon>
        <taxon>Spermatophyta</taxon>
        <taxon>Magnoliopsida</taxon>
        <taxon>eudicotyledons</taxon>
        <taxon>Gunneridae</taxon>
        <taxon>Pentapetalae</taxon>
        <taxon>rosids</taxon>
        <taxon>fabids</taxon>
        <taxon>Fabales</taxon>
        <taxon>Fabaceae</taxon>
        <taxon>Papilionoideae</taxon>
        <taxon>50 kb inversion clade</taxon>
        <taxon>NPAAA clade</taxon>
        <taxon>Hologalegina</taxon>
        <taxon>IRL clade</taxon>
        <taxon>Trifolieae</taxon>
        <taxon>Trifolium</taxon>
    </lineage>
</organism>
<comment type="caution">
    <text evidence="1">The sequence shown here is derived from an EMBL/GenBank/DDBJ whole genome shotgun (WGS) entry which is preliminary data.</text>
</comment>
<dbReference type="AlphaFoldDB" id="A0A392VRX7"/>
<proteinExistence type="predicted"/>
<protein>
    <submittedName>
        <fullName evidence="1">Uncharacterized protein</fullName>
    </submittedName>
</protein>
<evidence type="ECO:0000313" key="1">
    <source>
        <dbReference type="EMBL" id="MCI90667.1"/>
    </source>
</evidence>
<sequence>VVVEEEEAMEIVSSVDCRVIVALNVRVKWGNVLSVETLDIRRMSARNRIFASIARK</sequence>
<feature type="non-terminal residue" evidence="1">
    <location>
        <position position="1"/>
    </location>
</feature>
<reference evidence="1 2" key="1">
    <citation type="journal article" date="2018" name="Front. Plant Sci.">
        <title>Red Clover (Trifolium pratense) and Zigzag Clover (T. medium) - A Picture of Genomic Similarities and Differences.</title>
        <authorList>
            <person name="Dluhosova J."/>
            <person name="Istvanek J."/>
            <person name="Nedelnik J."/>
            <person name="Repkova J."/>
        </authorList>
    </citation>
    <scope>NUCLEOTIDE SEQUENCE [LARGE SCALE GENOMIC DNA]</scope>
    <source>
        <strain evidence="2">cv. 10/8</strain>
        <tissue evidence="1">Leaf</tissue>
    </source>
</reference>
<dbReference type="Proteomes" id="UP000265520">
    <property type="component" value="Unassembled WGS sequence"/>
</dbReference>
<keyword evidence="2" id="KW-1185">Reference proteome</keyword>
<dbReference type="EMBL" id="LXQA011250833">
    <property type="protein sequence ID" value="MCI90667.1"/>
    <property type="molecule type" value="Genomic_DNA"/>
</dbReference>
<evidence type="ECO:0000313" key="2">
    <source>
        <dbReference type="Proteomes" id="UP000265520"/>
    </source>
</evidence>
<name>A0A392VRX7_9FABA</name>